<gene>
    <name evidence="5" type="ORF">ACFPIK_16285</name>
</gene>
<dbReference type="CDD" id="cd05233">
    <property type="entry name" value="SDR_c"/>
    <property type="match status" value="1"/>
</dbReference>
<keyword evidence="2" id="KW-0521">NADP</keyword>
<organism evidence="5 6">
    <name type="scientific">Algoriphagus aquatilis</name>
    <dbReference type="NCBI Taxonomy" id="490186"/>
    <lineage>
        <taxon>Bacteria</taxon>
        <taxon>Pseudomonadati</taxon>
        <taxon>Bacteroidota</taxon>
        <taxon>Cytophagia</taxon>
        <taxon>Cytophagales</taxon>
        <taxon>Cyclobacteriaceae</taxon>
        <taxon>Algoriphagus</taxon>
    </lineage>
</organism>
<proteinExistence type="inferred from homology"/>
<reference evidence="6" key="1">
    <citation type="journal article" date="2019" name="Int. J. Syst. Evol. Microbiol.">
        <title>The Global Catalogue of Microorganisms (GCM) 10K type strain sequencing project: providing services to taxonomists for standard genome sequencing and annotation.</title>
        <authorList>
            <consortium name="The Broad Institute Genomics Platform"/>
            <consortium name="The Broad Institute Genome Sequencing Center for Infectious Disease"/>
            <person name="Wu L."/>
            <person name="Ma J."/>
        </authorList>
    </citation>
    <scope>NUCLEOTIDE SEQUENCE [LARGE SCALE GENOMIC DNA]</scope>
    <source>
        <strain evidence="6">CGMCC 1.7030</strain>
    </source>
</reference>
<dbReference type="Pfam" id="PF00106">
    <property type="entry name" value="adh_short"/>
    <property type="match status" value="1"/>
</dbReference>
<dbReference type="Proteomes" id="UP001596163">
    <property type="component" value="Unassembled WGS sequence"/>
</dbReference>
<protein>
    <submittedName>
        <fullName evidence="5">SDR family NAD(P)-dependent oxidoreductase</fullName>
        <ecNumber evidence="5">1.-.-.-</ecNumber>
    </submittedName>
</protein>
<dbReference type="EC" id="1.-.-.-" evidence="5"/>
<dbReference type="InterPro" id="IPR002347">
    <property type="entry name" value="SDR_fam"/>
</dbReference>
<dbReference type="SUPFAM" id="SSF51735">
    <property type="entry name" value="NAD(P)-binding Rossmann-fold domains"/>
    <property type="match status" value="1"/>
</dbReference>
<dbReference type="RefSeq" id="WP_377917177.1">
    <property type="nucleotide sequence ID" value="NZ_JBHSKS010000017.1"/>
</dbReference>
<name>A0ABW0BZB9_9BACT</name>
<evidence type="ECO:0000256" key="1">
    <source>
        <dbReference type="ARBA" id="ARBA00006484"/>
    </source>
</evidence>
<evidence type="ECO:0000313" key="6">
    <source>
        <dbReference type="Proteomes" id="UP001596163"/>
    </source>
</evidence>
<dbReference type="PANTHER" id="PTHR43391">
    <property type="entry name" value="RETINOL DEHYDROGENASE-RELATED"/>
    <property type="match status" value="1"/>
</dbReference>
<evidence type="ECO:0000256" key="4">
    <source>
        <dbReference type="RuleBase" id="RU000363"/>
    </source>
</evidence>
<keyword evidence="3 5" id="KW-0560">Oxidoreductase</keyword>
<comment type="caution">
    <text evidence="5">The sequence shown here is derived from an EMBL/GenBank/DDBJ whole genome shotgun (WGS) entry which is preliminary data.</text>
</comment>
<sequence length="274" mass="28839">MSTFSNKTAVVTGGGSGIGRALAIELASRGAKVCVADLHLEAAQQVAEACGPKARAIKLDVRDAAAVKDCIDSFTWEMGRLDYLFNNAGIGIGGETDEIPLAAWQHIVDINVYGVLHGVLAAYPIMVKQGFGHIVNVASLAGLGPAPLLAPYALTKHAVVGLSTSLRMEAAPRGVKVSALCPAAIETPILDSENPSQFRIKWSPNLRRFLTALAGPPYPVDQCASEALDAVEKNKGTIVLPGRARVAWLIGRMSPSLVEKLGQKAVAVERQSRG</sequence>
<evidence type="ECO:0000256" key="3">
    <source>
        <dbReference type="ARBA" id="ARBA00023002"/>
    </source>
</evidence>
<dbReference type="Gene3D" id="3.40.50.720">
    <property type="entry name" value="NAD(P)-binding Rossmann-like Domain"/>
    <property type="match status" value="1"/>
</dbReference>
<dbReference type="PANTHER" id="PTHR43391:SF14">
    <property type="entry name" value="DEHYDROGENASE_REDUCTASE SDR FAMILY PROTEIN 7-LIKE"/>
    <property type="match status" value="1"/>
</dbReference>
<dbReference type="InterPro" id="IPR036291">
    <property type="entry name" value="NAD(P)-bd_dom_sf"/>
</dbReference>
<dbReference type="EMBL" id="JBHSKS010000017">
    <property type="protein sequence ID" value="MFC5193332.1"/>
    <property type="molecule type" value="Genomic_DNA"/>
</dbReference>
<dbReference type="PRINTS" id="PR00081">
    <property type="entry name" value="GDHRDH"/>
</dbReference>
<dbReference type="PRINTS" id="PR00080">
    <property type="entry name" value="SDRFAMILY"/>
</dbReference>
<evidence type="ECO:0000256" key="2">
    <source>
        <dbReference type="ARBA" id="ARBA00022857"/>
    </source>
</evidence>
<keyword evidence="6" id="KW-1185">Reference proteome</keyword>
<comment type="similarity">
    <text evidence="1 4">Belongs to the short-chain dehydrogenases/reductases (SDR) family.</text>
</comment>
<dbReference type="GO" id="GO:0016491">
    <property type="term" value="F:oxidoreductase activity"/>
    <property type="evidence" value="ECO:0007669"/>
    <property type="project" value="UniProtKB-KW"/>
</dbReference>
<evidence type="ECO:0000313" key="5">
    <source>
        <dbReference type="EMBL" id="MFC5193332.1"/>
    </source>
</evidence>
<accession>A0ABW0BZB9</accession>